<reference evidence="3" key="1">
    <citation type="submission" date="2018-02" db="EMBL/GenBank/DDBJ databases">
        <title>Genome sequence of Desulfocucumis palustris strain NAW-5.</title>
        <authorList>
            <person name="Watanabe M."/>
            <person name="Kojima H."/>
            <person name="Fukui M."/>
        </authorList>
    </citation>
    <scope>NUCLEOTIDE SEQUENCE [LARGE SCALE GENOMIC DNA]</scope>
    <source>
        <strain evidence="3">NAW-5</strain>
    </source>
</reference>
<evidence type="ECO:0000313" key="3">
    <source>
        <dbReference type="Proteomes" id="UP000239549"/>
    </source>
</evidence>
<dbReference type="OrthoDB" id="1681403at2"/>
<dbReference type="Proteomes" id="UP000239549">
    <property type="component" value="Unassembled WGS sequence"/>
</dbReference>
<keyword evidence="1" id="KW-1133">Transmembrane helix</keyword>
<comment type="caution">
    <text evidence="2">The sequence shown here is derived from an EMBL/GenBank/DDBJ whole genome shotgun (WGS) entry which is preliminary data.</text>
</comment>
<dbReference type="EMBL" id="BFAV01000125">
    <property type="protein sequence ID" value="GBF34019.1"/>
    <property type="molecule type" value="Genomic_DNA"/>
</dbReference>
<gene>
    <name evidence="2" type="ORF">DCCM_3130</name>
</gene>
<organism evidence="2 3">
    <name type="scientific">Desulfocucumis palustris</name>
    <dbReference type="NCBI Taxonomy" id="1898651"/>
    <lineage>
        <taxon>Bacteria</taxon>
        <taxon>Bacillati</taxon>
        <taxon>Bacillota</taxon>
        <taxon>Clostridia</taxon>
        <taxon>Eubacteriales</taxon>
        <taxon>Desulfocucumaceae</taxon>
        <taxon>Desulfocucumis</taxon>
    </lineage>
</organism>
<dbReference type="AlphaFoldDB" id="A0A2L2XCG2"/>
<dbReference type="RefSeq" id="WP_104372332.1">
    <property type="nucleotide sequence ID" value="NZ_BFAV01000125.1"/>
</dbReference>
<keyword evidence="1" id="KW-0812">Transmembrane</keyword>
<evidence type="ECO:0000256" key="1">
    <source>
        <dbReference type="SAM" id="Phobius"/>
    </source>
</evidence>
<protein>
    <submittedName>
        <fullName evidence="2">Protoporphyrinogen IX oxidase</fullName>
    </submittedName>
</protein>
<keyword evidence="3" id="KW-1185">Reference proteome</keyword>
<keyword evidence="1" id="KW-0472">Membrane</keyword>
<evidence type="ECO:0000313" key="2">
    <source>
        <dbReference type="EMBL" id="GBF34019.1"/>
    </source>
</evidence>
<name>A0A2L2XCG2_9FIRM</name>
<accession>A0A2L2XCG2</accession>
<proteinExistence type="predicted"/>
<feature type="transmembrane region" description="Helical" evidence="1">
    <location>
        <begin position="206"/>
        <end position="224"/>
    </location>
</feature>
<sequence length="252" mass="29340">MMRKKQLRFARMAMSELNIAILHAKMPWMPMWWSAALPGLGHLCKGSYCKGLILMLWEILVNFKARINISILHTFTGEFSKAREALNVEWALVYGVIFCFSIFDSYRNSVESNILSRLERQQKKSDYRFMIMSPYGMNYLNRLNPWLAATWSALLPGFGHMYNGKTIKGTILLVWSVAIIYFSHVNHGIIATFTGEFSKVNDIVNYQWLLFFPSIYLFSIWDSYNDAVETNKLFAEAQKQHLRKTYGKTIKN</sequence>
<feature type="transmembrane region" description="Helical" evidence="1">
    <location>
        <begin position="171"/>
        <end position="194"/>
    </location>
</feature>